<dbReference type="InterPro" id="IPR014352">
    <property type="entry name" value="FERM/acyl-CoA-bd_prot_sf"/>
</dbReference>
<sequence>MRYLSKKCENIAKSRPRVIPENDLLFKSLSAAQVRGFHNTLALRAAHDAEFEKAKERLGTLKEDPGNEIKLKIYALFKQATIGKCNAPKPGMMDFVGKYKWEAWNELGDMSKDEAQLQYIKIVEDLAGAEQPAETGSQAGDSGKFETLAVSNSDGVYKIMLNRPSKKNAINYQMYEEWGQALKEAAEDKNVVLAVVTGSGDYYCSGNDLGNFANIPPDGVKAMAEEGGRILERFISAFIEFPKPLIGLINGPAVGVSVTTLGLFDVVYATDRATFQTPFSNLGQSPEGCSSYIFPKLMGAAKASEILLFNKKITAVEACERNLVTEVFPDHAFKSETETRIQQYAKLPKMSLQMSKYPTREMEREMLHKVNKLECKVLVERWQSEECFQAIMNFFSRKG</sequence>
<name>A0AA88XSQ7_PINIB</name>
<dbReference type="InterPro" id="IPR014748">
    <property type="entry name" value="Enoyl-CoA_hydra_C"/>
</dbReference>
<feature type="domain" description="ACB" evidence="4">
    <location>
        <begin position="47"/>
        <end position="132"/>
    </location>
</feature>
<evidence type="ECO:0000259" key="4">
    <source>
        <dbReference type="PROSITE" id="PS51228"/>
    </source>
</evidence>
<dbReference type="PANTHER" id="PTHR43684">
    <property type="match status" value="1"/>
</dbReference>
<keyword evidence="6" id="KW-1185">Reference proteome</keyword>
<comment type="subcellular location">
    <subcellularLocation>
        <location evidence="1">Peroxisome</location>
    </subcellularLocation>
</comment>
<protein>
    <recommendedName>
        <fullName evidence="4">ACB domain-containing protein</fullName>
    </recommendedName>
</protein>
<organism evidence="5 6">
    <name type="scientific">Pinctada imbricata</name>
    <name type="common">Atlantic pearl-oyster</name>
    <name type="synonym">Pinctada martensii</name>
    <dbReference type="NCBI Taxonomy" id="66713"/>
    <lineage>
        <taxon>Eukaryota</taxon>
        <taxon>Metazoa</taxon>
        <taxon>Spiralia</taxon>
        <taxon>Lophotrochozoa</taxon>
        <taxon>Mollusca</taxon>
        <taxon>Bivalvia</taxon>
        <taxon>Autobranchia</taxon>
        <taxon>Pteriomorphia</taxon>
        <taxon>Pterioida</taxon>
        <taxon>Pterioidea</taxon>
        <taxon>Pteriidae</taxon>
        <taxon>Pinctada</taxon>
    </lineage>
</organism>
<dbReference type="InterPro" id="IPR051053">
    <property type="entry name" value="ECH/Chromodomain_protein"/>
</dbReference>
<evidence type="ECO:0000313" key="5">
    <source>
        <dbReference type="EMBL" id="KAK3086784.1"/>
    </source>
</evidence>
<dbReference type="GO" id="GO:0000062">
    <property type="term" value="F:fatty-acyl-CoA binding"/>
    <property type="evidence" value="ECO:0007669"/>
    <property type="project" value="InterPro"/>
</dbReference>
<dbReference type="InterPro" id="IPR035984">
    <property type="entry name" value="Acyl-CoA-binding_sf"/>
</dbReference>
<dbReference type="GO" id="GO:0004165">
    <property type="term" value="F:delta(3)-delta(2)-enoyl-CoA isomerase activity"/>
    <property type="evidence" value="ECO:0007669"/>
    <property type="project" value="TreeGrafter"/>
</dbReference>
<proteinExistence type="predicted"/>
<dbReference type="PANTHER" id="PTHR43684:SF1">
    <property type="entry name" value="ENOYL-COA DELTA ISOMERASE 2"/>
    <property type="match status" value="1"/>
</dbReference>
<dbReference type="SUPFAM" id="SSF47027">
    <property type="entry name" value="Acyl-CoA binding protein"/>
    <property type="match status" value="1"/>
</dbReference>
<dbReference type="GO" id="GO:0005777">
    <property type="term" value="C:peroxisome"/>
    <property type="evidence" value="ECO:0007669"/>
    <property type="project" value="UniProtKB-SubCell"/>
</dbReference>
<reference evidence="5" key="1">
    <citation type="submission" date="2019-08" db="EMBL/GenBank/DDBJ databases">
        <title>The improved chromosome-level genome for the pearl oyster Pinctada fucata martensii using PacBio sequencing and Hi-C.</title>
        <authorList>
            <person name="Zheng Z."/>
        </authorList>
    </citation>
    <scope>NUCLEOTIDE SEQUENCE</scope>
    <source>
        <strain evidence="5">ZZ-2019</strain>
        <tissue evidence="5">Adductor muscle</tissue>
    </source>
</reference>
<dbReference type="PROSITE" id="PS00880">
    <property type="entry name" value="ACB_1"/>
    <property type="match status" value="1"/>
</dbReference>
<dbReference type="Gene3D" id="1.10.12.10">
    <property type="entry name" value="Lyase 2-enoyl-coa Hydratase, Chain A, domain 2"/>
    <property type="match status" value="1"/>
</dbReference>
<dbReference type="InterPro" id="IPR000582">
    <property type="entry name" value="Acyl-CoA-binding_protein"/>
</dbReference>
<dbReference type="AlphaFoldDB" id="A0AA88XSQ7"/>
<dbReference type="Gene3D" id="3.90.226.10">
    <property type="entry name" value="2-enoyl-CoA Hydratase, Chain A, domain 1"/>
    <property type="match status" value="1"/>
</dbReference>
<dbReference type="InterPro" id="IPR001753">
    <property type="entry name" value="Enoyl-CoA_hydra/iso"/>
</dbReference>
<dbReference type="CDD" id="cd06558">
    <property type="entry name" value="crotonase-like"/>
    <property type="match status" value="1"/>
</dbReference>
<dbReference type="InterPro" id="IPR022408">
    <property type="entry name" value="Acyl-CoA-binding_prot_CS"/>
</dbReference>
<evidence type="ECO:0000313" key="6">
    <source>
        <dbReference type="Proteomes" id="UP001186944"/>
    </source>
</evidence>
<keyword evidence="3" id="KW-0413">Isomerase</keyword>
<comment type="caution">
    <text evidence="5">The sequence shown here is derived from an EMBL/GenBank/DDBJ whole genome shotgun (WGS) entry which is preliminary data.</text>
</comment>
<dbReference type="Gene3D" id="1.20.80.10">
    <property type="match status" value="1"/>
</dbReference>
<dbReference type="SUPFAM" id="SSF52096">
    <property type="entry name" value="ClpP/crotonase"/>
    <property type="match status" value="1"/>
</dbReference>
<dbReference type="FunFam" id="3.90.226.10:FF:000084">
    <property type="entry name" value="Enoyl-CoA delta isomerase 2, mitochondrial"/>
    <property type="match status" value="1"/>
</dbReference>
<dbReference type="Proteomes" id="UP001186944">
    <property type="component" value="Unassembled WGS sequence"/>
</dbReference>
<dbReference type="Pfam" id="PF00378">
    <property type="entry name" value="ECH_1"/>
    <property type="match status" value="1"/>
</dbReference>
<dbReference type="InterPro" id="IPR029045">
    <property type="entry name" value="ClpP/crotonase-like_dom_sf"/>
</dbReference>
<keyword evidence="2" id="KW-0576">Peroxisome</keyword>
<dbReference type="Pfam" id="PF00887">
    <property type="entry name" value="ACBP"/>
    <property type="match status" value="1"/>
</dbReference>
<evidence type="ECO:0000256" key="1">
    <source>
        <dbReference type="ARBA" id="ARBA00004275"/>
    </source>
</evidence>
<dbReference type="EMBL" id="VSWD01000012">
    <property type="protein sequence ID" value="KAK3086784.1"/>
    <property type="molecule type" value="Genomic_DNA"/>
</dbReference>
<dbReference type="CDD" id="cd00435">
    <property type="entry name" value="ACBP"/>
    <property type="match status" value="1"/>
</dbReference>
<dbReference type="GO" id="GO:0005739">
    <property type="term" value="C:mitochondrion"/>
    <property type="evidence" value="ECO:0007669"/>
    <property type="project" value="TreeGrafter"/>
</dbReference>
<evidence type="ECO:0000256" key="3">
    <source>
        <dbReference type="ARBA" id="ARBA00023235"/>
    </source>
</evidence>
<dbReference type="PRINTS" id="PR00689">
    <property type="entry name" value="ACOABINDINGP"/>
</dbReference>
<accession>A0AA88XSQ7</accession>
<gene>
    <name evidence="5" type="ORF">FSP39_023346</name>
</gene>
<dbReference type="PROSITE" id="PS51228">
    <property type="entry name" value="ACB_2"/>
    <property type="match status" value="1"/>
</dbReference>
<evidence type="ECO:0000256" key="2">
    <source>
        <dbReference type="ARBA" id="ARBA00023140"/>
    </source>
</evidence>